<gene>
    <name evidence="14" type="primary">RFC4</name>
</gene>
<dbReference type="InterPro" id="IPR047854">
    <property type="entry name" value="RFC_lid"/>
</dbReference>
<dbReference type="Proteomes" id="UP000694402">
    <property type="component" value="Unassembled WGS sequence"/>
</dbReference>
<dbReference type="GO" id="GO:0006281">
    <property type="term" value="P:DNA repair"/>
    <property type="evidence" value="ECO:0007669"/>
    <property type="project" value="TreeGrafter"/>
</dbReference>
<dbReference type="InterPro" id="IPR013748">
    <property type="entry name" value="Rep_factorC_C"/>
</dbReference>
<reference evidence="14" key="1">
    <citation type="submission" date="2025-08" db="UniProtKB">
        <authorList>
            <consortium name="Ensembl"/>
        </authorList>
    </citation>
    <scope>IDENTIFICATION</scope>
</reference>
<dbReference type="CDD" id="cd00009">
    <property type="entry name" value="AAA"/>
    <property type="match status" value="1"/>
</dbReference>
<feature type="compositionally biased region" description="Basic and acidic residues" evidence="12">
    <location>
        <begin position="15"/>
        <end position="29"/>
    </location>
</feature>
<feature type="domain" description="AAA+ ATPase" evidence="13">
    <location>
        <begin position="64"/>
        <end position="196"/>
    </location>
</feature>
<sequence>MQAFLKGTSTPGTRPLKEKGTGTSGEKKQKSVPWVEKYRPKCMEDVVFQEEVVAVLKKTIEGADLPNLLFYGPPGTGKTSTILAAARELYGPELYRQRVLELNASDERGIQVVREKVKRFAQLTVAGHRTDGKPCPPFKIIILDEADSMTNAAQAALRRTMEKESRTTRFCLICNYVSRIIEPLTSRCSKFRFKPLANQVQEERLLDICDKENLKYSKEGIAALVKVSEGDLRKAITFLQSAARLNTDNEITESAVIEIAGVSAFIVFHSSTMVACFMHCSLVKRYPTLLTFLSKVVPPKMIDNLLKICYKGTFEKLEIAVRNMVDEGYAATQIINQLHEAIIEEELNDKQKSAITEKMAVVDKCLVDGADEYLQMLSMCSVIMQQATE</sequence>
<dbReference type="GO" id="GO:0005524">
    <property type="term" value="F:ATP binding"/>
    <property type="evidence" value="ECO:0007669"/>
    <property type="project" value="UniProtKB-KW"/>
</dbReference>
<dbReference type="Gene3D" id="3.40.50.300">
    <property type="entry name" value="P-loop containing nucleotide triphosphate hydrolases"/>
    <property type="match status" value="1"/>
</dbReference>
<dbReference type="GO" id="GO:0016887">
    <property type="term" value="F:ATP hydrolysis activity"/>
    <property type="evidence" value="ECO:0007669"/>
    <property type="project" value="InterPro"/>
</dbReference>
<dbReference type="Gene3D" id="1.10.8.60">
    <property type="match status" value="1"/>
</dbReference>
<keyword evidence="4" id="KW-0547">Nucleotide-binding</keyword>
<dbReference type="GeneTree" id="ENSGT00550000074917"/>
<dbReference type="InterPro" id="IPR027417">
    <property type="entry name" value="P-loop_NTPase"/>
</dbReference>
<dbReference type="CDD" id="cd18140">
    <property type="entry name" value="HLD_clamp_RFC"/>
    <property type="match status" value="1"/>
</dbReference>
<dbReference type="SUPFAM" id="SSF52540">
    <property type="entry name" value="P-loop containing nucleoside triphosphate hydrolases"/>
    <property type="match status" value="1"/>
</dbReference>
<keyword evidence="15" id="KW-1185">Reference proteome</keyword>
<dbReference type="PANTHER" id="PTHR11669:SF20">
    <property type="entry name" value="REPLICATION FACTOR C SUBUNIT 4"/>
    <property type="match status" value="1"/>
</dbReference>
<evidence type="ECO:0000259" key="13">
    <source>
        <dbReference type="SMART" id="SM00382"/>
    </source>
</evidence>
<organism evidence="14 15">
    <name type="scientific">Oncorhynchus tshawytscha</name>
    <name type="common">Chinook salmon</name>
    <name type="synonym">Salmo tshawytscha</name>
    <dbReference type="NCBI Taxonomy" id="74940"/>
    <lineage>
        <taxon>Eukaryota</taxon>
        <taxon>Metazoa</taxon>
        <taxon>Chordata</taxon>
        <taxon>Craniata</taxon>
        <taxon>Vertebrata</taxon>
        <taxon>Euteleostomi</taxon>
        <taxon>Actinopterygii</taxon>
        <taxon>Neopterygii</taxon>
        <taxon>Teleostei</taxon>
        <taxon>Protacanthopterygii</taxon>
        <taxon>Salmoniformes</taxon>
        <taxon>Salmonidae</taxon>
        <taxon>Salmoninae</taxon>
        <taxon>Oncorhynchus</taxon>
    </lineage>
</organism>
<evidence type="ECO:0000256" key="8">
    <source>
        <dbReference type="ARBA" id="ARBA00059035"/>
    </source>
</evidence>
<dbReference type="InterPro" id="IPR008921">
    <property type="entry name" value="DNA_pol3_clamp-load_cplx_C"/>
</dbReference>
<evidence type="ECO:0000256" key="10">
    <source>
        <dbReference type="ARBA" id="ARBA00070186"/>
    </source>
</evidence>
<dbReference type="Pfam" id="PF21960">
    <property type="entry name" value="RCF1-5-like_lid"/>
    <property type="match status" value="1"/>
</dbReference>
<keyword evidence="5" id="KW-0067">ATP-binding</keyword>
<keyword evidence="7" id="KW-0539">Nucleus</keyword>
<comment type="subunit">
    <text evidence="9">Subunit of the RFC complex, an heteropentameric complex consisting of a large subunit RFC1 and four small subunits RFC2, RFC3, RFC4 and RFC5; the RFC complex interacts with PCNA. Forms an heterotetrameric complex with RFC2, RFC3 and RFC5; this complex has ATPase activity but is not stimulated by PCNA. The heterotetramer of subunits RFC2, RFC3, RFC4 and RFC5 interacts with RAD17. Interacts with ATAD5. Interacts with CTF18. Interacts with CNTD1; this interaction facilitates crossover formation.</text>
</comment>
<dbReference type="GO" id="GO:0005663">
    <property type="term" value="C:DNA replication factor C complex"/>
    <property type="evidence" value="ECO:0007669"/>
    <property type="project" value="TreeGrafter"/>
</dbReference>
<dbReference type="Pfam" id="PF08542">
    <property type="entry name" value="Rep_fac_C"/>
    <property type="match status" value="1"/>
</dbReference>
<dbReference type="Ensembl" id="ENSOTST00005054474.2">
    <property type="protein sequence ID" value="ENSOTSP00005050094.2"/>
    <property type="gene ID" value="ENSOTSG00005024159.2"/>
</dbReference>
<comment type="similarity">
    <text evidence="2">Belongs to the activator 1 small subunits family.</text>
</comment>
<dbReference type="FunFam" id="1.10.8.60:FF:000032">
    <property type="entry name" value="Replication factor C subunit 4"/>
    <property type="match status" value="1"/>
</dbReference>
<keyword evidence="6" id="KW-0007">Acetylation</keyword>
<dbReference type="GO" id="GO:0003677">
    <property type="term" value="F:DNA binding"/>
    <property type="evidence" value="ECO:0007669"/>
    <property type="project" value="InterPro"/>
</dbReference>
<evidence type="ECO:0000256" key="4">
    <source>
        <dbReference type="ARBA" id="ARBA00022741"/>
    </source>
</evidence>
<evidence type="ECO:0000256" key="9">
    <source>
        <dbReference type="ARBA" id="ARBA00064945"/>
    </source>
</evidence>
<accession>A0A8C8GFL0</accession>
<dbReference type="SMART" id="SM00382">
    <property type="entry name" value="AAA"/>
    <property type="match status" value="1"/>
</dbReference>
<dbReference type="GO" id="GO:0006261">
    <property type="term" value="P:DNA-templated DNA replication"/>
    <property type="evidence" value="ECO:0007669"/>
    <property type="project" value="TreeGrafter"/>
</dbReference>
<evidence type="ECO:0000256" key="3">
    <source>
        <dbReference type="ARBA" id="ARBA00022705"/>
    </source>
</evidence>
<dbReference type="InterPro" id="IPR003593">
    <property type="entry name" value="AAA+_ATPase"/>
</dbReference>
<evidence type="ECO:0000313" key="14">
    <source>
        <dbReference type="Ensembl" id="ENSOTSP00005050094.2"/>
    </source>
</evidence>
<evidence type="ECO:0000256" key="6">
    <source>
        <dbReference type="ARBA" id="ARBA00022990"/>
    </source>
</evidence>
<dbReference type="FunFam" id="3.40.50.300:FF:000237">
    <property type="entry name" value="replication factor C subunit 4"/>
    <property type="match status" value="1"/>
</dbReference>
<dbReference type="InterPro" id="IPR050238">
    <property type="entry name" value="DNA_Rep/Repair_Clamp_Loader"/>
</dbReference>
<dbReference type="InterPro" id="IPR003959">
    <property type="entry name" value="ATPase_AAA_core"/>
</dbReference>
<evidence type="ECO:0000256" key="5">
    <source>
        <dbReference type="ARBA" id="ARBA00022840"/>
    </source>
</evidence>
<reference evidence="14" key="2">
    <citation type="submission" date="2025-09" db="UniProtKB">
        <authorList>
            <consortium name="Ensembl"/>
        </authorList>
    </citation>
    <scope>IDENTIFICATION</scope>
</reference>
<keyword evidence="3" id="KW-0235">DNA replication</keyword>
<evidence type="ECO:0000256" key="7">
    <source>
        <dbReference type="ARBA" id="ARBA00023242"/>
    </source>
</evidence>
<comment type="subcellular location">
    <subcellularLocation>
        <location evidence="1">Nucleus</location>
    </subcellularLocation>
</comment>
<dbReference type="FunFam" id="1.20.272.10:FF:000010">
    <property type="entry name" value="Replication factor C subunit 4"/>
    <property type="match status" value="1"/>
</dbReference>
<dbReference type="PANTHER" id="PTHR11669">
    <property type="entry name" value="REPLICATION FACTOR C / DNA POLYMERASE III GAMMA-TAU SUBUNIT"/>
    <property type="match status" value="1"/>
</dbReference>
<evidence type="ECO:0000256" key="1">
    <source>
        <dbReference type="ARBA" id="ARBA00004123"/>
    </source>
</evidence>
<proteinExistence type="inferred from homology"/>
<feature type="region of interest" description="Disordered" evidence="12">
    <location>
        <begin position="1"/>
        <end position="31"/>
    </location>
</feature>
<protein>
    <recommendedName>
        <fullName evidence="10">Replication factor C subunit 4</fullName>
    </recommendedName>
    <alternativeName>
        <fullName evidence="11">Activator 1 subunit 4</fullName>
    </alternativeName>
</protein>
<evidence type="ECO:0000256" key="11">
    <source>
        <dbReference type="ARBA" id="ARBA00080378"/>
    </source>
</evidence>
<dbReference type="GO" id="GO:0003689">
    <property type="term" value="F:DNA clamp loader activity"/>
    <property type="evidence" value="ECO:0007669"/>
    <property type="project" value="TreeGrafter"/>
</dbReference>
<evidence type="ECO:0000256" key="2">
    <source>
        <dbReference type="ARBA" id="ARBA00005378"/>
    </source>
</evidence>
<dbReference type="AlphaFoldDB" id="A0A8C8GFL0"/>
<name>A0A8C8GFL0_ONCTS</name>
<comment type="function">
    <text evidence="8">Subunit of the replication factor C (RFC) complex which acts during elongation of primed DNA templates by DNA polymerases delta and epsilon, and is necessary for ATP-dependent loading of proliferating cell nuclear antigen (PCNA) onto primed DNA. The RFC4 subunit probably functions as a scaffold on which the other complex components can assemble.</text>
</comment>
<dbReference type="GO" id="GO:0005634">
    <property type="term" value="C:nucleus"/>
    <property type="evidence" value="ECO:0007669"/>
    <property type="project" value="UniProtKB-SubCell"/>
</dbReference>
<dbReference type="SUPFAM" id="SSF48019">
    <property type="entry name" value="post-AAA+ oligomerization domain-like"/>
    <property type="match status" value="1"/>
</dbReference>
<evidence type="ECO:0000256" key="12">
    <source>
        <dbReference type="SAM" id="MobiDB-lite"/>
    </source>
</evidence>
<dbReference type="Gene3D" id="1.20.272.10">
    <property type="match status" value="1"/>
</dbReference>
<evidence type="ECO:0000313" key="15">
    <source>
        <dbReference type="Proteomes" id="UP000694402"/>
    </source>
</evidence>
<dbReference type="Pfam" id="PF00004">
    <property type="entry name" value="AAA"/>
    <property type="match status" value="1"/>
</dbReference>